<dbReference type="SMART" id="SM00382">
    <property type="entry name" value="AAA"/>
    <property type="match status" value="1"/>
</dbReference>
<dbReference type="SUPFAM" id="SSF52540">
    <property type="entry name" value="P-loop containing nucleoside triphosphate hydrolases"/>
    <property type="match status" value="1"/>
</dbReference>
<keyword evidence="4 7" id="KW-0067">ATP-binding</keyword>
<reference evidence="7" key="1">
    <citation type="journal article" date="2014" name="Int. J. Syst. Evol. Microbiol.">
        <title>Complete genome sequence of Corynebacterium casei LMG S-19264T (=DSM 44701T), isolated from a smear-ripened cheese.</title>
        <authorList>
            <consortium name="US DOE Joint Genome Institute (JGI-PGF)"/>
            <person name="Walter F."/>
            <person name="Albersmeier A."/>
            <person name="Kalinowski J."/>
            <person name="Ruckert C."/>
        </authorList>
    </citation>
    <scope>NUCLEOTIDE SEQUENCE</scope>
    <source>
        <strain evidence="7">CGMCC 4.7308</strain>
    </source>
</reference>
<dbReference type="GO" id="GO:0015658">
    <property type="term" value="F:branched-chain amino acid transmembrane transporter activity"/>
    <property type="evidence" value="ECO:0007669"/>
    <property type="project" value="TreeGrafter"/>
</dbReference>
<dbReference type="GO" id="GO:0015807">
    <property type="term" value="P:L-amino acid transport"/>
    <property type="evidence" value="ECO:0007669"/>
    <property type="project" value="TreeGrafter"/>
</dbReference>
<keyword evidence="2" id="KW-0813">Transport</keyword>
<evidence type="ECO:0000256" key="5">
    <source>
        <dbReference type="ARBA" id="ARBA00022970"/>
    </source>
</evidence>
<dbReference type="PANTHER" id="PTHR43820:SF4">
    <property type="entry name" value="HIGH-AFFINITY BRANCHED-CHAIN AMINO ACID TRANSPORT ATP-BINDING PROTEIN LIVF"/>
    <property type="match status" value="1"/>
</dbReference>
<dbReference type="Gene3D" id="3.40.50.300">
    <property type="entry name" value="P-loop containing nucleotide triphosphate hydrolases"/>
    <property type="match status" value="1"/>
</dbReference>
<dbReference type="PROSITE" id="PS00211">
    <property type="entry name" value="ABC_TRANSPORTER_1"/>
    <property type="match status" value="1"/>
</dbReference>
<dbReference type="AlphaFoldDB" id="A0A917WFJ4"/>
<protein>
    <submittedName>
        <fullName evidence="7">ABC transporter ATP-binding protein</fullName>
    </submittedName>
</protein>
<dbReference type="InterPro" id="IPR003593">
    <property type="entry name" value="AAA+_ATPase"/>
</dbReference>
<evidence type="ECO:0000256" key="4">
    <source>
        <dbReference type="ARBA" id="ARBA00022840"/>
    </source>
</evidence>
<feature type="domain" description="ABC transporter" evidence="6">
    <location>
        <begin position="5"/>
        <end position="237"/>
    </location>
</feature>
<reference evidence="7" key="2">
    <citation type="submission" date="2020-09" db="EMBL/GenBank/DDBJ databases">
        <authorList>
            <person name="Sun Q."/>
            <person name="Zhou Y."/>
        </authorList>
    </citation>
    <scope>NUCLEOTIDE SEQUENCE</scope>
    <source>
        <strain evidence="7">CGMCC 4.7308</strain>
    </source>
</reference>
<dbReference type="GO" id="GO:0016887">
    <property type="term" value="F:ATP hydrolysis activity"/>
    <property type="evidence" value="ECO:0007669"/>
    <property type="project" value="InterPro"/>
</dbReference>
<dbReference type="Pfam" id="PF00005">
    <property type="entry name" value="ABC_tran"/>
    <property type="match status" value="1"/>
</dbReference>
<dbReference type="GO" id="GO:0005524">
    <property type="term" value="F:ATP binding"/>
    <property type="evidence" value="ECO:0007669"/>
    <property type="project" value="UniProtKB-KW"/>
</dbReference>
<dbReference type="InterPro" id="IPR027417">
    <property type="entry name" value="P-loop_NTPase"/>
</dbReference>
<accession>A0A917WFJ4</accession>
<dbReference type="RefSeq" id="WP_188941243.1">
    <property type="nucleotide sequence ID" value="NZ_BMNA01000003.1"/>
</dbReference>
<dbReference type="CDD" id="cd03224">
    <property type="entry name" value="ABC_TM1139_LivF_branched"/>
    <property type="match status" value="1"/>
</dbReference>
<keyword evidence="3" id="KW-0547">Nucleotide-binding</keyword>
<evidence type="ECO:0000313" key="8">
    <source>
        <dbReference type="Proteomes" id="UP000655208"/>
    </source>
</evidence>
<dbReference type="PROSITE" id="PS50893">
    <property type="entry name" value="ABC_TRANSPORTER_2"/>
    <property type="match status" value="1"/>
</dbReference>
<dbReference type="EMBL" id="BMNA01000003">
    <property type="protein sequence ID" value="GGL99054.1"/>
    <property type="molecule type" value="Genomic_DNA"/>
</dbReference>
<proteinExistence type="inferred from homology"/>
<dbReference type="Proteomes" id="UP000655208">
    <property type="component" value="Unassembled WGS sequence"/>
</dbReference>
<organism evidence="7 8">
    <name type="scientific">Nakamurella endophytica</name>
    <dbReference type="NCBI Taxonomy" id="1748367"/>
    <lineage>
        <taxon>Bacteria</taxon>
        <taxon>Bacillati</taxon>
        <taxon>Actinomycetota</taxon>
        <taxon>Actinomycetes</taxon>
        <taxon>Nakamurellales</taxon>
        <taxon>Nakamurellaceae</taxon>
        <taxon>Nakamurella</taxon>
    </lineage>
</organism>
<keyword evidence="5" id="KW-0029">Amino-acid transport</keyword>
<dbReference type="InterPro" id="IPR003439">
    <property type="entry name" value="ABC_transporter-like_ATP-bd"/>
</dbReference>
<evidence type="ECO:0000256" key="2">
    <source>
        <dbReference type="ARBA" id="ARBA00022448"/>
    </source>
</evidence>
<evidence type="ECO:0000256" key="3">
    <source>
        <dbReference type="ARBA" id="ARBA00022741"/>
    </source>
</evidence>
<comment type="similarity">
    <text evidence="1">Belongs to the ABC transporter superfamily.</text>
</comment>
<name>A0A917WFJ4_9ACTN</name>
<gene>
    <name evidence="7" type="ORF">GCM10011594_18800</name>
</gene>
<sequence>MTAMLSVEGLHAGYGRSSVLRGIDLHLDEGEAIGLLGPNGHGKTTLLRCVSGLHRPTAGDIRFQGASLLPLSPRAVLRRGVVQVPQGSRLFPRMTVADCLRLGGAANPDRSARRPLLDEVFGLFPKLQQRSAQLAGTLSGGERQMLSIGIGLMAGPRVLILDEPTLGLAPKVKHELADAIRQLRGRLEALVLVDGDMDLVLRATDRFYVVESGQVVQTGDSVAGADSARMMSLFLGDV</sequence>
<evidence type="ECO:0000259" key="6">
    <source>
        <dbReference type="PROSITE" id="PS50893"/>
    </source>
</evidence>
<keyword evidence="8" id="KW-1185">Reference proteome</keyword>
<evidence type="ECO:0000256" key="1">
    <source>
        <dbReference type="ARBA" id="ARBA00005417"/>
    </source>
</evidence>
<dbReference type="InterPro" id="IPR052156">
    <property type="entry name" value="BCAA_Transport_ATP-bd_LivF"/>
</dbReference>
<dbReference type="PANTHER" id="PTHR43820">
    <property type="entry name" value="HIGH-AFFINITY BRANCHED-CHAIN AMINO ACID TRANSPORT ATP-BINDING PROTEIN LIVF"/>
    <property type="match status" value="1"/>
</dbReference>
<evidence type="ECO:0000313" key="7">
    <source>
        <dbReference type="EMBL" id="GGL99054.1"/>
    </source>
</evidence>
<comment type="caution">
    <text evidence="7">The sequence shown here is derived from an EMBL/GenBank/DDBJ whole genome shotgun (WGS) entry which is preliminary data.</text>
</comment>
<dbReference type="InterPro" id="IPR017871">
    <property type="entry name" value="ABC_transporter-like_CS"/>
</dbReference>